<dbReference type="AlphaFoldDB" id="A0A915JAH3"/>
<organism evidence="1 2">
    <name type="scientific">Romanomermis culicivorax</name>
    <name type="common">Nematode worm</name>
    <dbReference type="NCBI Taxonomy" id="13658"/>
    <lineage>
        <taxon>Eukaryota</taxon>
        <taxon>Metazoa</taxon>
        <taxon>Ecdysozoa</taxon>
        <taxon>Nematoda</taxon>
        <taxon>Enoplea</taxon>
        <taxon>Dorylaimia</taxon>
        <taxon>Mermithida</taxon>
        <taxon>Mermithoidea</taxon>
        <taxon>Mermithidae</taxon>
        <taxon>Romanomermis</taxon>
    </lineage>
</organism>
<dbReference type="Proteomes" id="UP000887565">
    <property type="component" value="Unplaced"/>
</dbReference>
<dbReference type="WBParaSite" id="nRc.2.0.1.t23479-RA">
    <property type="protein sequence ID" value="nRc.2.0.1.t23479-RA"/>
    <property type="gene ID" value="nRc.2.0.1.g23479"/>
</dbReference>
<evidence type="ECO:0000313" key="1">
    <source>
        <dbReference type="Proteomes" id="UP000887565"/>
    </source>
</evidence>
<accession>A0A915JAH3</accession>
<reference evidence="2" key="1">
    <citation type="submission" date="2022-11" db="UniProtKB">
        <authorList>
            <consortium name="WormBaseParasite"/>
        </authorList>
    </citation>
    <scope>IDENTIFICATION</scope>
</reference>
<name>A0A915JAH3_ROMCU</name>
<sequence>MLELVLRMKESIARVLEKMQKENQETDKSVIPKEQYNVLRLYPGKEGEFGKPGTSKYIFKEGSSCKVLTDQSNRPNNCSHGKCGKDGCGKSTDGHDLSDVIRCCIKDGNLGRYYDLSVIKYLEEQKNLDPGAYVKKLCDQPNGQITVQGVNGFCH</sequence>
<keyword evidence="1" id="KW-1185">Reference proteome</keyword>
<proteinExistence type="predicted"/>
<protein>
    <submittedName>
        <fullName evidence="2">Uncharacterized protein</fullName>
    </submittedName>
</protein>
<evidence type="ECO:0000313" key="2">
    <source>
        <dbReference type="WBParaSite" id="nRc.2.0.1.t23479-RA"/>
    </source>
</evidence>